<dbReference type="STRING" id="1661398.A0A482VSN6"/>
<dbReference type="Pfam" id="PF01490">
    <property type="entry name" value="Aa_trans"/>
    <property type="match status" value="1"/>
</dbReference>
<keyword evidence="4 5" id="KW-0472">Membrane</keyword>
<keyword evidence="2 5" id="KW-0812">Transmembrane</keyword>
<sequence>ATPLKVLDAEAAKEELEPVKLDSEPVSPDFDPFKARELEHPVSNCATLTHLLKSSLGTGILSMPAAFKASGLWLGVFITVMVSVICTYCAYVLVQCAHKLYRKSGKTSMTYAEVAEEACLRGPSWSRKYGYVARQIVLWGIFATYFTASSCYTVIVAENFNYVIVQYTGPFSTRITIAALFLPLLCIAYVPNLKYLAPVSMVANICMGVGLVITCYYLLMDIP</sequence>
<feature type="domain" description="Amino acid transporter transmembrane" evidence="6">
    <location>
        <begin position="43"/>
        <end position="216"/>
    </location>
</feature>
<feature type="transmembrane region" description="Helical" evidence="5">
    <location>
        <begin position="136"/>
        <end position="155"/>
    </location>
</feature>
<evidence type="ECO:0000256" key="2">
    <source>
        <dbReference type="ARBA" id="ARBA00022692"/>
    </source>
</evidence>
<dbReference type="PANTHER" id="PTHR22950">
    <property type="entry name" value="AMINO ACID TRANSPORTER"/>
    <property type="match status" value="1"/>
</dbReference>
<evidence type="ECO:0000313" key="8">
    <source>
        <dbReference type="Proteomes" id="UP000292052"/>
    </source>
</evidence>
<dbReference type="EMBL" id="QDEB01067916">
    <property type="protein sequence ID" value="RZC35784.1"/>
    <property type="molecule type" value="Genomic_DNA"/>
</dbReference>
<keyword evidence="3 5" id="KW-1133">Transmembrane helix</keyword>
<dbReference type="PANTHER" id="PTHR22950:SF154">
    <property type="entry name" value="PROTON-COUPLED AMINO ACID TRANSPORTER-LIKE PROTEIN PATHETIC"/>
    <property type="match status" value="1"/>
</dbReference>
<dbReference type="InterPro" id="IPR013057">
    <property type="entry name" value="AA_transpt_TM"/>
</dbReference>
<accession>A0A482VSN6</accession>
<dbReference type="GO" id="GO:0015179">
    <property type="term" value="F:L-amino acid transmembrane transporter activity"/>
    <property type="evidence" value="ECO:0007669"/>
    <property type="project" value="TreeGrafter"/>
</dbReference>
<evidence type="ECO:0000256" key="1">
    <source>
        <dbReference type="ARBA" id="ARBA00004141"/>
    </source>
</evidence>
<evidence type="ECO:0000256" key="3">
    <source>
        <dbReference type="ARBA" id="ARBA00022989"/>
    </source>
</evidence>
<dbReference type="OrthoDB" id="1684102at2759"/>
<reference evidence="7 8" key="1">
    <citation type="submission" date="2017-03" db="EMBL/GenBank/DDBJ databases">
        <title>Genome of the blue death feigning beetle - Asbolus verrucosus.</title>
        <authorList>
            <person name="Rider S.D."/>
        </authorList>
    </citation>
    <scope>NUCLEOTIDE SEQUENCE [LARGE SCALE GENOMIC DNA]</scope>
    <source>
        <strain evidence="7">Butters</strain>
        <tissue evidence="7">Head and leg muscle</tissue>
    </source>
</reference>
<feature type="transmembrane region" description="Helical" evidence="5">
    <location>
        <begin position="72"/>
        <end position="94"/>
    </location>
</feature>
<feature type="non-terminal residue" evidence="7">
    <location>
        <position position="1"/>
    </location>
</feature>
<evidence type="ECO:0000256" key="4">
    <source>
        <dbReference type="ARBA" id="ARBA00023136"/>
    </source>
</evidence>
<evidence type="ECO:0000259" key="6">
    <source>
        <dbReference type="Pfam" id="PF01490"/>
    </source>
</evidence>
<feature type="transmembrane region" description="Helical" evidence="5">
    <location>
        <begin position="199"/>
        <end position="219"/>
    </location>
</feature>
<dbReference type="GO" id="GO:0005774">
    <property type="term" value="C:vacuolar membrane"/>
    <property type="evidence" value="ECO:0007669"/>
    <property type="project" value="TreeGrafter"/>
</dbReference>
<keyword evidence="8" id="KW-1185">Reference proteome</keyword>
<proteinExistence type="predicted"/>
<protein>
    <submittedName>
        <fullName evidence="7">Aa trans domain containing protein</fullName>
    </submittedName>
</protein>
<dbReference type="Proteomes" id="UP000292052">
    <property type="component" value="Unassembled WGS sequence"/>
</dbReference>
<comment type="subcellular location">
    <subcellularLocation>
        <location evidence="1">Membrane</location>
        <topology evidence="1">Multi-pass membrane protein</topology>
    </subcellularLocation>
</comment>
<feature type="transmembrane region" description="Helical" evidence="5">
    <location>
        <begin position="175"/>
        <end position="192"/>
    </location>
</feature>
<name>A0A482VSN6_ASBVE</name>
<dbReference type="AlphaFoldDB" id="A0A482VSN6"/>
<organism evidence="7 8">
    <name type="scientific">Asbolus verrucosus</name>
    <name type="common">Desert ironclad beetle</name>
    <dbReference type="NCBI Taxonomy" id="1661398"/>
    <lineage>
        <taxon>Eukaryota</taxon>
        <taxon>Metazoa</taxon>
        <taxon>Ecdysozoa</taxon>
        <taxon>Arthropoda</taxon>
        <taxon>Hexapoda</taxon>
        <taxon>Insecta</taxon>
        <taxon>Pterygota</taxon>
        <taxon>Neoptera</taxon>
        <taxon>Endopterygota</taxon>
        <taxon>Coleoptera</taxon>
        <taxon>Polyphaga</taxon>
        <taxon>Cucujiformia</taxon>
        <taxon>Tenebrionidae</taxon>
        <taxon>Pimeliinae</taxon>
        <taxon>Asbolus</taxon>
    </lineage>
</organism>
<evidence type="ECO:0000313" key="7">
    <source>
        <dbReference type="EMBL" id="RZC35784.1"/>
    </source>
</evidence>
<feature type="non-terminal residue" evidence="7">
    <location>
        <position position="223"/>
    </location>
</feature>
<evidence type="ECO:0000256" key="5">
    <source>
        <dbReference type="SAM" id="Phobius"/>
    </source>
</evidence>
<comment type="caution">
    <text evidence="7">The sequence shown here is derived from an EMBL/GenBank/DDBJ whole genome shotgun (WGS) entry which is preliminary data.</text>
</comment>
<gene>
    <name evidence="7" type="ORF">BDFB_010014</name>
</gene>